<reference evidence="4" key="1">
    <citation type="submission" date="2023-07" db="EMBL/GenBank/DDBJ databases">
        <title>Chromosome-level Genome Assembly of Striped Snakehead (Channa striata).</title>
        <authorList>
            <person name="Liu H."/>
        </authorList>
    </citation>
    <scope>NUCLEOTIDE SEQUENCE</scope>
    <source>
        <strain evidence="4">Gz</strain>
        <tissue evidence="4">Muscle</tissue>
    </source>
</reference>
<dbReference type="GO" id="GO:0045121">
    <property type="term" value="C:membrane raft"/>
    <property type="evidence" value="ECO:0007669"/>
    <property type="project" value="TreeGrafter"/>
</dbReference>
<gene>
    <name evidence="4" type="ORF">Q5P01_025131</name>
</gene>
<name>A0AA88ILT7_CHASR</name>
<evidence type="ECO:0000256" key="2">
    <source>
        <dbReference type="SAM" id="Phobius"/>
    </source>
</evidence>
<feature type="signal peptide" evidence="3">
    <location>
        <begin position="1"/>
        <end position="26"/>
    </location>
</feature>
<feature type="compositionally biased region" description="Basic and acidic residues" evidence="1">
    <location>
        <begin position="207"/>
        <end position="232"/>
    </location>
</feature>
<dbReference type="PANTHER" id="PTHR35680:SF1">
    <property type="entry name" value="NFAT ACTIVATION MOLECULE 1"/>
    <property type="match status" value="1"/>
</dbReference>
<dbReference type="GO" id="GO:0050861">
    <property type="term" value="P:positive regulation of B cell receptor signaling pathway"/>
    <property type="evidence" value="ECO:0007669"/>
    <property type="project" value="InterPro"/>
</dbReference>
<dbReference type="PANTHER" id="PTHR35680">
    <property type="entry name" value="NFAT ACTIVATION MOLECULE 1"/>
    <property type="match status" value="1"/>
</dbReference>
<evidence type="ECO:0000256" key="3">
    <source>
        <dbReference type="SAM" id="SignalP"/>
    </source>
</evidence>
<proteinExistence type="predicted"/>
<sequence length="253" mass="29384">MASQPFWHIFIKFIWILFFLLQSVYSQTDTPTLSLQPTVFVICAGEYVKITARLNNPGNQSTDVLTCLDPDKDQIFKRPFPATHERILMLENLKITGEYYCEYQKSKVYWFLRVREPVYRELKEQNYTDVIVSVLIGVLLVFSVVGSVYVFRGHLQICKCSKTGTKEKQRKEEGKKAEIEDGNDYIKTAPSTSVYASLEPRTRSIYDELDHSAASKKPDEQRPKPRNKEANKTKLQSIQHQDEGQFESVYENY</sequence>
<accession>A0AA88ILT7</accession>
<dbReference type="InterPro" id="IPR033549">
    <property type="entry name" value="NFAM1"/>
</dbReference>
<evidence type="ECO:0000256" key="1">
    <source>
        <dbReference type="SAM" id="MobiDB-lite"/>
    </source>
</evidence>
<protein>
    <submittedName>
        <fullName evidence="4">Uncharacterized protein</fullName>
    </submittedName>
</protein>
<feature type="chain" id="PRO_5041683429" evidence="3">
    <location>
        <begin position="27"/>
        <end position="253"/>
    </location>
</feature>
<dbReference type="AlphaFoldDB" id="A0AA88ILT7"/>
<dbReference type="GO" id="GO:0045577">
    <property type="term" value="P:regulation of B cell differentiation"/>
    <property type="evidence" value="ECO:0007669"/>
    <property type="project" value="InterPro"/>
</dbReference>
<keyword evidence="2" id="KW-0472">Membrane</keyword>
<dbReference type="GO" id="GO:0050853">
    <property type="term" value="P:B cell receptor signaling pathway"/>
    <property type="evidence" value="ECO:0007669"/>
    <property type="project" value="TreeGrafter"/>
</dbReference>
<dbReference type="GO" id="GO:0004888">
    <property type="term" value="F:transmembrane signaling receptor activity"/>
    <property type="evidence" value="ECO:0007669"/>
    <property type="project" value="InterPro"/>
</dbReference>
<keyword evidence="5" id="KW-1185">Reference proteome</keyword>
<keyword evidence="2" id="KW-1133">Transmembrane helix</keyword>
<dbReference type="EMBL" id="JAUPFM010000021">
    <property type="protein sequence ID" value="KAK2816940.1"/>
    <property type="molecule type" value="Genomic_DNA"/>
</dbReference>
<organism evidence="4 5">
    <name type="scientific">Channa striata</name>
    <name type="common">Snakehead murrel</name>
    <name type="synonym">Ophicephalus striatus</name>
    <dbReference type="NCBI Taxonomy" id="64152"/>
    <lineage>
        <taxon>Eukaryota</taxon>
        <taxon>Metazoa</taxon>
        <taxon>Chordata</taxon>
        <taxon>Craniata</taxon>
        <taxon>Vertebrata</taxon>
        <taxon>Euteleostomi</taxon>
        <taxon>Actinopterygii</taxon>
        <taxon>Neopterygii</taxon>
        <taxon>Teleostei</taxon>
        <taxon>Neoteleostei</taxon>
        <taxon>Acanthomorphata</taxon>
        <taxon>Anabantaria</taxon>
        <taxon>Anabantiformes</taxon>
        <taxon>Channoidei</taxon>
        <taxon>Channidae</taxon>
        <taxon>Channa</taxon>
    </lineage>
</organism>
<evidence type="ECO:0000313" key="5">
    <source>
        <dbReference type="Proteomes" id="UP001187415"/>
    </source>
</evidence>
<evidence type="ECO:0000313" key="4">
    <source>
        <dbReference type="EMBL" id="KAK2816940.1"/>
    </source>
</evidence>
<dbReference type="GO" id="GO:0001819">
    <property type="term" value="P:positive regulation of cytokine production"/>
    <property type="evidence" value="ECO:0007669"/>
    <property type="project" value="InterPro"/>
</dbReference>
<keyword evidence="3" id="KW-0732">Signal</keyword>
<feature type="transmembrane region" description="Helical" evidence="2">
    <location>
        <begin position="130"/>
        <end position="151"/>
    </location>
</feature>
<dbReference type="Proteomes" id="UP001187415">
    <property type="component" value="Unassembled WGS sequence"/>
</dbReference>
<keyword evidence="2" id="KW-0812">Transmembrane</keyword>
<feature type="region of interest" description="Disordered" evidence="1">
    <location>
        <begin position="207"/>
        <end position="253"/>
    </location>
</feature>
<comment type="caution">
    <text evidence="4">The sequence shown here is derived from an EMBL/GenBank/DDBJ whole genome shotgun (WGS) entry which is preliminary data.</text>
</comment>